<gene>
    <name evidence="1" type="ORF">JZO70_21790</name>
</gene>
<comment type="caution">
    <text evidence="1">The sequence shown here is derived from an EMBL/GenBank/DDBJ whole genome shotgun (WGS) entry which is preliminary data.</text>
</comment>
<evidence type="ECO:0000313" key="1">
    <source>
        <dbReference type="EMBL" id="MBO1308819.1"/>
    </source>
</evidence>
<evidence type="ECO:0000313" key="2">
    <source>
        <dbReference type="Proteomes" id="UP000664601"/>
    </source>
</evidence>
<keyword evidence="2" id="KW-1185">Reference proteome</keyword>
<protein>
    <submittedName>
        <fullName evidence="1">Uncharacterized protein</fullName>
    </submittedName>
</protein>
<dbReference type="Proteomes" id="UP000664601">
    <property type="component" value="Unassembled WGS sequence"/>
</dbReference>
<name>A0ABS3LGP9_9ENTE</name>
<dbReference type="RefSeq" id="WP_207675809.1">
    <property type="nucleotide sequence ID" value="NZ_JAFREM010000048.1"/>
</dbReference>
<accession>A0ABS3LGP9</accession>
<reference evidence="1 2" key="1">
    <citation type="submission" date="2021-03" db="EMBL/GenBank/DDBJ databases">
        <title>Enterococcal diversity collection.</title>
        <authorList>
            <person name="Gilmore M.S."/>
            <person name="Schwartzman J."/>
            <person name="Van Tyne D."/>
            <person name="Martin M."/>
            <person name="Earl A.M."/>
            <person name="Manson A.L."/>
            <person name="Straub T."/>
            <person name="Salamzade R."/>
            <person name="Saavedra J."/>
            <person name="Lebreton F."/>
            <person name="Prichula J."/>
            <person name="Schaufler K."/>
            <person name="Gaca A."/>
            <person name="Sgardioli B."/>
            <person name="Wagenaar J."/>
            <person name="Strong T."/>
        </authorList>
    </citation>
    <scope>NUCLEOTIDE SEQUENCE [LARGE SCALE GENOMIC DNA]</scope>
    <source>
        <strain evidence="1 2">669A</strain>
    </source>
</reference>
<organism evidence="1 2">
    <name type="scientific">Candidatus Enterococcus moelleringii</name>
    <dbReference type="NCBI Taxonomy" id="2815325"/>
    <lineage>
        <taxon>Bacteria</taxon>
        <taxon>Bacillati</taxon>
        <taxon>Bacillota</taxon>
        <taxon>Bacilli</taxon>
        <taxon>Lactobacillales</taxon>
        <taxon>Enterococcaceae</taxon>
        <taxon>Enterococcus</taxon>
    </lineage>
</organism>
<proteinExistence type="predicted"/>
<dbReference type="EMBL" id="JAFREM010000048">
    <property type="protein sequence ID" value="MBO1308819.1"/>
    <property type="molecule type" value="Genomic_DNA"/>
</dbReference>
<sequence length="72" mass="8087">MGFNGWRQTVPSEKSKDFSEGQEVFFTHKKVMRSGEVAVLLVNSAIINLKDLPNEKAQNEKTVISYGKLTTN</sequence>